<name>A0ABT2MVR4_9CYAN</name>
<evidence type="ECO:0008006" key="3">
    <source>
        <dbReference type="Google" id="ProtNLM"/>
    </source>
</evidence>
<gene>
    <name evidence="1" type="ORF">NG799_21205</name>
</gene>
<accession>A0ABT2MVR4</accession>
<comment type="caution">
    <text evidence="1">The sequence shown here is derived from an EMBL/GenBank/DDBJ whole genome shotgun (WGS) entry which is preliminary data.</text>
</comment>
<protein>
    <recommendedName>
        <fullName evidence="3">DUF1400 domain-containing protein</fullName>
    </recommendedName>
</protein>
<proteinExistence type="predicted"/>
<organism evidence="1 2">
    <name type="scientific">Laspinema palackyanum D2a</name>
    <dbReference type="NCBI Taxonomy" id="2953684"/>
    <lineage>
        <taxon>Bacteria</taxon>
        <taxon>Bacillati</taxon>
        <taxon>Cyanobacteriota</taxon>
        <taxon>Cyanophyceae</taxon>
        <taxon>Oscillatoriophycideae</taxon>
        <taxon>Oscillatoriales</taxon>
        <taxon>Laspinemataceae</taxon>
        <taxon>Laspinema</taxon>
        <taxon>Laspinema palackyanum</taxon>
    </lineage>
</organism>
<evidence type="ECO:0000313" key="2">
    <source>
        <dbReference type="Proteomes" id="UP001525890"/>
    </source>
</evidence>
<dbReference type="Proteomes" id="UP001525890">
    <property type="component" value="Unassembled WGS sequence"/>
</dbReference>
<keyword evidence="2" id="KW-1185">Reference proteome</keyword>
<dbReference type="EMBL" id="JAMXFF010000038">
    <property type="protein sequence ID" value="MCT7968832.1"/>
    <property type="molecule type" value="Genomic_DNA"/>
</dbReference>
<dbReference type="RefSeq" id="WP_368008314.1">
    <property type="nucleotide sequence ID" value="NZ_JAMXFF010000038.1"/>
</dbReference>
<evidence type="ECO:0000313" key="1">
    <source>
        <dbReference type="EMBL" id="MCT7968832.1"/>
    </source>
</evidence>
<sequence>MIEKIALGLCGLAVGVVSTMVWVTTPALAEAGVEENVTQESVILAQAGTLADVTLKLEDLPRGFTAMPPSELAKLKEELSQDEINVENVFAFVAQEQFQLIMGITTRLETAQQQAQFDELLRDPEKLKALLAENLQDTNVPPQALNNINNIGDVAAGVSLQVDMDNLLARLEILVLRKNQMGAFVFVLYRDGQRPLYPIAQVGRLLDQRVQEVRTGGN</sequence>
<reference evidence="1 2" key="1">
    <citation type="journal article" date="2022" name="Front. Microbiol.">
        <title>High genomic differentiation and limited gene flow indicate recent cryptic speciation within the genus Laspinema (cyanobacteria).</title>
        <authorList>
            <person name="Stanojkovic A."/>
            <person name="Skoupy S."/>
            <person name="Skaloud P."/>
            <person name="Dvorak P."/>
        </authorList>
    </citation>
    <scope>NUCLEOTIDE SEQUENCE [LARGE SCALE GENOMIC DNA]</scope>
    <source>
        <strain evidence="1 2">D2a</strain>
    </source>
</reference>